<evidence type="ECO:0000313" key="2">
    <source>
        <dbReference type="EMBL" id="KAE8352441.1"/>
    </source>
</evidence>
<proteinExistence type="predicted"/>
<evidence type="ECO:0000256" key="1">
    <source>
        <dbReference type="SAM" id="MobiDB-lite"/>
    </source>
</evidence>
<feature type="compositionally biased region" description="Polar residues" evidence="1">
    <location>
        <begin position="268"/>
        <end position="302"/>
    </location>
</feature>
<feature type="compositionally biased region" description="Polar residues" evidence="1">
    <location>
        <begin position="217"/>
        <end position="231"/>
    </location>
</feature>
<dbReference type="OrthoDB" id="3946750at2759"/>
<dbReference type="AlphaFoldDB" id="A0A5N6Z449"/>
<reference evidence="3" key="1">
    <citation type="submission" date="2019-04" db="EMBL/GenBank/DDBJ databases">
        <title>Friends and foes A comparative genomics studyof 23 Aspergillus species from section Flavi.</title>
        <authorList>
            <consortium name="DOE Joint Genome Institute"/>
            <person name="Kjaerbolling I."/>
            <person name="Vesth T."/>
            <person name="Frisvad J.C."/>
            <person name="Nybo J.L."/>
            <person name="Theobald S."/>
            <person name="Kildgaard S."/>
            <person name="Isbrandt T."/>
            <person name="Kuo A."/>
            <person name="Sato A."/>
            <person name="Lyhne E.K."/>
            <person name="Kogle M.E."/>
            <person name="Wiebenga A."/>
            <person name="Kun R.S."/>
            <person name="Lubbers R.J."/>
            <person name="Makela M.R."/>
            <person name="Barry K."/>
            <person name="Chovatia M."/>
            <person name="Clum A."/>
            <person name="Daum C."/>
            <person name="Haridas S."/>
            <person name="He G."/>
            <person name="LaButti K."/>
            <person name="Lipzen A."/>
            <person name="Mondo S."/>
            <person name="Riley R."/>
            <person name="Salamov A."/>
            <person name="Simmons B.A."/>
            <person name="Magnuson J.K."/>
            <person name="Henrissat B."/>
            <person name="Mortensen U.H."/>
            <person name="Larsen T.O."/>
            <person name="Devries R.P."/>
            <person name="Grigoriev I.V."/>
            <person name="Machida M."/>
            <person name="Baker S.E."/>
            <person name="Andersen M.R."/>
        </authorList>
    </citation>
    <scope>NUCLEOTIDE SEQUENCE [LARGE SCALE GENOMIC DNA]</scope>
    <source>
        <strain evidence="3">CBS 553.77</strain>
    </source>
</reference>
<organism evidence="2 3">
    <name type="scientific">Aspergillus coremiiformis</name>
    <dbReference type="NCBI Taxonomy" id="138285"/>
    <lineage>
        <taxon>Eukaryota</taxon>
        <taxon>Fungi</taxon>
        <taxon>Dikarya</taxon>
        <taxon>Ascomycota</taxon>
        <taxon>Pezizomycotina</taxon>
        <taxon>Eurotiomycetes</taxon>
        <taxon>Eurotiomycetidae</taxon>
        <taxon>Eurotiales</taxon>
        <taxon>Aspergillaceae</taxon>
        <taxon>Aspergillus</taxon>
        <taxon>Aspergillus subgen. Circumdati</taxon>
    </lineage>
</organism>
<evidence type="ECO:0000313" key="3">
    <source>
        <dbReference type="Proteomes" id="UP000327118"/>
    </source>
</evidence>
<gene>
    <name evidence="2" type="ORF">BDV28DRAFT_125884</name>
</gene>
<protein>
    <submittedName>
        <fullName evidence="2">Uncharacterized protein</fullName>
    </submittedName>
</protein>
<keyword evidence="3" id="KW-1185">Reference proteome</keyword>
<dbReference type="EMBL" id="ML739131">
    <property type="protein sequence ID" value="KAE8352441.1"/>
    <property type="molecule type" value="Genomic_DNA"/>
</dbReference>
<feature type="compositionally biased region" description="Polar residues" evidence="1">
    <location>
        <begin position="330"/>
        <end position="343"/>
    </location>
</feature>
<sequence>MTMDCPITVSNLRAIRHSRTLSGPLQAPHQISWHVLKSSTQSRELWAYSRQRYKNDSHAQRRIEKYHRYCRWRISGRLGVHPPTQAHVYLGHHCRPQWGWPGSKPCFPGSLQNASRPKKGFWETERARMQQSMERIKKEIAADPYTALFGSRLEPPGFPGNVEKRVMSLCRSVFDLDKSATTDKTSQVTPARGIEDHKYDPISGRMVPRKSVGQPASVDTGSSRTPVSNSVPYEERAGYLSSVDRSKERANENETICQHSKPVKEYQIASSDALEQTGKESSGTAPSKIPQHQDSIDSTKPSVESRDTDIKEQLDLNRETDVDVSDRRNQSGPSVFTQGNQKPTNFTILDSAQEQESLLRAERAEDLDLLRASDIRSLYNAKNLKQKPKERRKTRKDLDAAFDSYVDPVSDVNARGVRERFKQHVASTSGDSTSGALETTGQLHTEEESPSISQSAIGKRAKTIPPSEQARDHSQPTTDSSRFSDIYRVLAYDPSTLQVTQAETISSFHTTHESLHPSDILPRLNNPAKFLPYFREMQADGYEIVSGGGDILVFRKISNTGDHVTDCATDKAMSELGAHVRNEPLLSEEAPGVSLAQDPADPISGRGYSEDTNAPHNSKSKVGKILRRMLISGFATAATCYALGVVSEYFRTGGQDGRGIDGFTEFESDRRHRDQE</sequence>
<feature type="compositionally biased region" description="Basic and acidic residues" evidence="1">
    <location>
        <begin position="303"/>
        <end position="329"/>
    </location>
</feature>
<name>A0A5N6Z449_9EURO</name>
<accession>A0A5N6Z449</accession>
<feature type="compositionally biased region" description="Polar residues" evidence="1">
    <location>
        <begin position="425"/>
        <end position="443"/>
    </location>
</feature>
<feature type="region of interest" description="Disordered" evidence="1">
    <location>
        <begin position="423"/>
        <end position="480"/>
    </location>
</feature>
<dbReference type="Proteomes" id="UP000327118">
    <property type="component" value="Unassembled WGS sequence"/>
</dbReference>
<feature type="region of interest" description="Disordered" evidence="1">
    <location>
        <begin position="180"/>
        <end position="343"/>
    </location>
</feature>